<reference evidence="3" key="1">
    <citation type="submission" date="2022-03" db="EMBL/GenBank/DDBJ databases">
        <authorList>
            <person name="Martin H S."/>
        </authorList>
    </citation>
    <scope>NUCLEOTIDE SEQUENCE</scope>
</reference>
<dbReference type="PROSITE" id="PS50105">
    <property type="entry name" value="SAM_DOMAIN"/>
    <property type="match status" value="1"/>
</dbReference>
<evidence type="ECO:0000313" key="4">
    <source>
        <dbReference type="Proteomes" id="UP000837857"/>
    </source>
</evidence>
<name>A0ABN8J246_9NEOP</name>
<organism evidence="3 4">
    <name type="scientific">Iphiclides podalirius</name>
    <name type="common">scarce swallowtail</name>
    <dbReference type="NCBI Taxonomy" id="110791"/>
    <lineage>
        <taxon>Eukaryota</taxon>
        <taxon>Metazoa</taxon>
        <taxon>Ecdysozoa</taxon>
        <taxon>Arthropoda</taxon>
        <taxon>Hexapoda</taxon>
        <taxon>Insecta</taxon>
        <taxon>Pterygota</taxon>
        <taxon>Neoptera</taxon>
        <taxon>Endopterygota</taxon>
        <taxon>Lepidoptera</taxon>
        <taxon>Glossata</taxon>
        <taxon>Ditrysia</taxon>
        <taxon>Papilionoidea</taxon>
        <taxon>Papilionidae</taxon>
        <taxon>Papilioninae</taxon>
        <taxon>Iphiclides</taxon>
    </lineage>
</organism>
<dbReference type="Pfam" id="PF07647">
    <property type="entry name" value="SAM_2"/>
    <property type="match status" value="1"/>
</dbReference>
<sequence>MNALLIGLEAEKYVDVFRKHNIGQCTLMELTDEDLIKLGVDEPDIRKNLLEEAKNLPIYEESNCNLKKYSQNLGPLEVVDVLEESSQHLYRIYLSILANTLAVKKTKKISDCLLYKDKYASDIALETLREITATLNSMDIAIHTHFKAFRQESNKKRKKKMLVATVGSAVIAVLTVLFIKSIKDIH</sequence>
<dbReference type="SUPFAM" id="SSF47769">
    <property type="entry name" value="SAM/Pointed domain"/>
    <property type="match status" value="1"/>
</dbReference>
<keyword evidence="1" id="KW-1133">Transmembrane helix</keyword>
<evidence type="ECO:0000256" key="1">
    <source>
        <dbReference type="SAM" id="Phobius"/>
    </source>
</evidence>
<keyword evidence="4" id="KW-1185">Reference proteome</keyword>
<keyword evidence="1" id="KW-0472">Membrane</keyword>
<keyword evidence="1" id="KW-0812">Transmembrane</keyword>
<feature type="transmembrane region" description="Helical" evidence="1">
    <location>
        <begin position="161"/>
        <end position="179"/>
    </location>
</feature>
<evidence type="ECO:0000259" key="2">
    <source>
        <dbReference type="PROSITE" id="PS50105"/>
    </source>
</evidence>
<feature type="domain" description="SAM" evidence="2">
    <location>
        <begin position="1"/>
        <end position="59"/>
    </location>
</feature>
<gene>
    <name evidence="3" type="ORF">IPOD504_LOCUS15902</name>
</gene>
<feature type="non-terminal residue" evidence="3">
    <location>
        <position position="186"/>
    </location>
</feature>
<dbReference type="InterPro" id="IPR013761">
    <property type="entry name" value="SAM/pointed_sf"/>
</dbReference>
<protein>
    <recommendedName>
        <fullName evidence="2">SAM domain-containing protein</fullName>
    </recommendedName>
</protein>
<accession>A0ABN8J246</accession>
<dbReference type="EMBL" id="OW152819">
    <property type="protein sequence ID" value="CAH2074045.1"/>
    <property type="molecule type" value="Genomic_DNA"/>
</dbReference>
<dbReference type="Gene3D" id="1.10.150.50">
    <property type="entry name" value="Transcription Factor, Ets-1"/>
    <property type="match status" value="1"/>
</dbReference>
<dbReference type="InterPro" id="IPR001660">
    <property type="entry name" value="SAM"/>
</dbReference>
<evidence type="ECO:0000313" key="3">
    <source>
        <dbReference type="EMBL" id="CAH2074045.1"/>
    </source>
</evidence>
<dbReference type="Proteomes" id="UP000837857">
    <property type="component" value="Chromosome 7"/>
</dbReference>
<proteinExistence type="predicted"/>